<evidence type="ECO:0000256" key="5">
    <source>
        <dbReference type="ARBA" id="ARBA00023251"/>
    </source>
</evidence>
<dbReference type="PANTHER" id="PTHR42711:SF17">
    <property type="entry name" value="ABC TRANSPORTER ATP-BINDING PROTEIN"/>
    <property type="match status" value="1"/>
</dbReference>
<keyword evidence="3" id="KW-0547">Nucleotide-binding</keyword>
<dbReference type="InterPro" id="IPR027417">
    <property type="entry name" value="P-loop_NTPase"/>
</dbReference>
<evidence type="ECO:0000256" key="4">
    <source>
        <dbReference type="ARBA" id="ARBA00022840"/>
    </source>
</evidence>
<evidence type="ECO:0000256" key="1">
    <source>
        <dbReference type="ARBA" id="ARBA00004202"/>
    </source>
</evidence>
<dbReference type="PANTHER" id="PTHR42711">
    <property type="entry name" value="ABC TRANSPORTER ATP-BINDING PROTEIN"/>
    <property type="match status" value="1"/>
</dbReference>
<keyword evidence="8" id="KW-1185">Reference proteome</keyword>
<evidence type="ECO:0000256" key="3">
    <source>
        <dbReference type="ARBA" id="ARBA00022741"/>
    </source>
</evidence>
<dbReference type="InterPro" id="IPR050763">
    <property type="entry name" value="ABC_transporter_ATP-binding"/>
</dbReference>
<dbReference type="InterPro" id="IPR017871">
    <property type="entry name" value="ABC_transporter-like_CS"/>
</dbReference>
<evidence type="ECO:0000256" key="2">
    <source>
        <dbReference type="ARBA" id="ARBA00022448"/>
    </source>
</evidence>
<dbReference type="InterPro" id="IPR003439">
    <property type="entry name" value="ABC_transporter-like_ATP-bd"/>
</dbReference>
<accession>A0ABN3B7I5</accession>
<evidence type="ECO:0000259" key="6">
    <source>
        <dbReference type="PROSITE" id="PS50893"/>
    </source>
</evidence>
<evidence type="ECO:0000313" key="8">
    <source>
        <dbReference type="Proteomes" id="UP001501084"/>
    </source>
</evidence>
<dbReference type="PROSITE" id="PS50893">
    <property type="entry name" value="ABC_TRANSPORTER_2"/>
    <property type="match status" value="1"/>
</dbReference>
<dbReference type="SUPFAM" id="SSF52540">
    <property type="entry name" value="P-loop containing nucleoside triphosphate hydrolases"/>
    <property type="match status" value="1"/>
</dbReference>
<dbReference type="InterPro" id="IPR003593">
    <property type="entry name" value="AAA+_ATPase"/>
</dbReference>
<dbReference type="CDD" id="cd03230">
    <property type="entry name" value="ABC_DR_subfamily_A"/>
    <property type="match status" value="1"/>
</dbReference>
<dbReference type="Proteomes" id="UP001501084">
    <property type="component" value="Unassembled WGS sequence"/>
</dbReference>
<dbReference type="SMART" id="SM00382">
    <property type="entry name" value="AAA"/>
    <property type="match status" value="1"/>
</dbReference>
<reference evidence="7 8" key="1">
    <citation type="journal article" date="2019" name="Int. J. Syst. Evol. Microbiol.">
        <title>The Global Catalogue of Microorganisms (GCM) 10K type strain sequencing project: providing services to taxonomists for standard genome sequencing and annotation.</title>
        <authorList>
            <consortium name="The Broad Institute Genomics Platform"/>
            <consortium name="The Broad Institute Genome Sequencing Center for Infectious Disease"/>
            <person name="Wu L."/>
            <person name="Ma J."/>
        </authorList>
    </citation>
    <scope>NUCLEOTIDE SEQUENCE [LARGE SCALE GENOMIC DNA]</scope>
    <source>
        <strain evidence="7 8">JCM 14919</strain>
    </source>
</reference>
<protein>
    <submittedName>
        <fullName evidence="7">ABC transporter ATP-binding protein</fullName>
    </submittedName>
</protein>
<dbReference type="Pfam" id="PF00005">
    <property type="entry name" value="ABC_tran"/>
    <property type="match status" value="1"/>
</dbReference>
<keyword evidence="5" id="KW-0046">Antibiotic resistance</keyword>
<dbReference type="GO" id="GO:0005524">
    <property type="term" value="F:ATP binding"/>
    <property type="evidence" value="ECO:0007669"/>
    <property type="project" value="UniProtKB-KW"/>
</dbReference>
<evidence type="ECO:0000313" key="7">
    <source>
        <dbReference type="EMBL" id="GAA2189171.1"/>
    </source>
</evidence>
<comment type="caution">
    <text evidence="7">The sequence shown here is derived from an EMBL/GenBank/DDBJ whole genome shotgun (WGS) entry which is preliminary data.</text>
</comment>
<organism evidence="7 8">
    <name type="scientific">Leucobacter alluvii</name>
    <dbReference type="NCBI Taxonomy" id="340321"/>
    <lineage>
        <taxon>Bacteria</taxon>
        <taxon>Bacillati</taxon>
        <taxon>Actinomycetota</taxon>
        <taxon>Actinomycetes</taxon>
        <taxon>Micrococcales</taxon>
        <taxon>Microbacteriaceae</taxon>
        <taxon>Leucobacter</taxon>
    </lineage>
</organism>
<proteinExistence type="predicted"/>
<dbReference type="PROSITE" id="PS00211">
    <property type="entry name" value="ABC_TRANSPORTER_1"/>
    <property type="match status" value="1"/>
</dbReference>
<keyword evidence="2" id="KW-0813">Transport</keyword>
<dbReference type="EMBL" id="BAAAOP010000009">
    <property type="protein sequence ID" value="GAA2189171.1"/>
    <property type="molecule type" value="Genomic_DNA"/>
</dbReference>
<gene>
    <name evidence="7" type="ORF">GCM10009786_21290</name>
</gene>
<dbReference type="Gene3D" id="3.40.50.300">
    <property type="entry name" value="P-loop containing nucleotide triphosphate hydrolases"/>
    <property type="match status" value="1"/>
</dbReference>
<dbReference type="RefSeq" id="WP_090152954.1">
    <property type="nucleotide sequence ID" value="NZ_BAAAOP010000009.1"/>
</dbReference>
<comment type="subcellular location">
    <subcellularLocation>
        <location evidence="1">Cell membrane</location>
        <topology evidence="1">Peripheral membrane protein</topology>
    </subcellularLocation>
</comment>
<name>A0ABN3B7I5_9MICO</name>
<keyword evidence="4 7" id="KW-0067">ATP-binding</keyword>
<sequence length="294" mass="31382">MNSTLSSAAVSVRGLTKQYGSRRVLDGVDLDIARGETYALLGPNGAGKSTAIEVLEGVRRATSGDISVLGEHPLSAPRAWKSRIGIVAQSTGDAGPYTPRELIAHFATLYPNPRGVDEVLDLVGLTEQAKTRATKLSGGQQRRLDVALGIIGRPELVFLDEPTTGFDPEARRHFWAMLDGLTGEGAAVLLTTHYLDEAEYLADRVGVLSGGRIVAEATPELLGGAEARTPVVSWRDAAGVRHEERTAVPGVVVERLMHEAREIGIPTGPAELEVRRPALEDIYLNLIGANGAER</sequence>
<feature type="domain" description="ABC transporter" evidence="6">
    <location>
        <begin position="10"/>
        <end position="235"/>
    </location>
</feature>